<dbReference type="GO" id="GO:0003700">
    <property type="term" value="F:DNA-binding transcription factor activity"/>
    <property type="evidence" value="ECO:0007669"/>
    <property type="project" value="TreeGrafter"/>
</dbReference>
<dbReference type="Pfam" id="PF02082">
    <property type="entry name" value="Rrf2"/>
    <property type="match status" value="1"/>
</dbReference>
<evidence type="ECO:0000256" key="1">
    <source>
        <dbReference type="ARBA" id="ARBA00023125"/>
    </source>
</evidence>
<dbReference type="SUPFAM" id="SSF46785">
    <property type="entry name" value="Winged helix' DNA-binding domain"/>
    <property type="match status" value="1"/>
</dbReference>
<accession>A0A212S5L3</accession>
<dbReference type="EMBL" id="FYDG01000013">
    <property type="protein sequence ID" value="SNB80357.1"/>
    <property type="molecule type" value="Genomic_DNA"/>
</dbReference>
<gene>
    <name evidence="2" type="ORF">SAMN06265338_1134</name>
</gene>
<dbReference type="GO" id="GO:0005829">
    <property type="term" value="C:cytosol"/>
    <property type="evidence" value="ECO:0007669"/>
    <property type="project" value="TreeGrafter"/>
</dbReference>
<dbReference type="InterPro" id="IPR036390">
    <property type="entry name" value="WH_DNA-bd_sf"/>
</dbReference>
<dbReference type="OrthoDB" id="9802344at2"/>
<dbReference type="Gene3D" id="1.10.10.10">
    <property type="entry name" value="Winged helix-like DNA-binding domain superfamily/Winged helix DNA-binding domain"/>
    <property type="match status" value="1"/>
</dbReference>
<dbReference type="PANTHER" id="PTHR33221">
    <property type="entry name" value="WINGED HELIX-TURN-HELIX TRANSCRIPTIONAL REGULATOR, RRF2 FAMILY"/>
    <property type="match status" value="1"/>
</dbReference>
<dbReference type="RefSeq" id="WP_088521963.1">
    <property type="nucleotide sequence ID" value="NZ_FYDG01000013.1"/>
</dbReference>
<dbReference type="InterPro" id="IPR030489">
    <property type="entry name" value="TR_Rrf2-type_CS"/>
</dbReference>
<dbReference type="PROSITE" id="PS01332">
    <property type="entry name" value="HTH_RRF2_1"/>
    <property type="match status" value="1"/>
</dbReference>
<evidence type="ECO:0000313" key="3">
    <source>
        <dbReference type="Proteomes" id="UP000198418"/>
    </source>
</evidence>
<sequence>MKLTSYSNYTIRALMIAAIRFPALTTIGELAEAFAISKPHLVKCVHQLGVWGYVETVRGHGGGFRLARPAHAISIGEIIRRTEEGFDLTECFRAETNACPLTARCRLRPALQRAVAAFLDTLDAITLDEVAGNGDDVLQALGLAAPARRRHELPA</sequence>
<keyword evidence="1" id="KW-0238">DNA-binding</keyword>
<dbReference type="InterPro" id="IPR000944">
    <property type="entry name" value="Tscrpt_reg_Rrf2"/>
</dbReference>
<proteinExistence type="predicted"/>
<dbReference type="PANTHER" id="PTHR33221:SF4">
    <property type="entry name" value="HTH-TYPE TRANSCRIPTIONAL REPRESSOR NSRR"/>
    <property type="match status" value="1"/>
</dbReference>
<protein>
    <submittedName>
        <fullName evidence="2">Transcriptional regulator, BadM/Rrf2 family</fullName>
    </submittedName>
</protein>
<keyword evidence="3" id="KW-1185">Reference proteome</keyword>
<dbReference type="InterPro" id="IPR036388">
    <property type="entry name" value="WH-like_DNA-bd_sf"/>
</dbReference>
<dbReference type="NCBIfam" id="TIGR00738">
    <property type="entry name" value="rrf2_super"/>
    <property type="match status" value="1"/>
</dbReference>
<evidence type="ECO:0000313" key="2">
    <source>
        <dbReference type="EMBL" id="SNB80357.1"/>
    </source>
</evidence>
<name>A0A212S5L3_RHOAC</name>
<dbReference type="AlphaFoldDB" id="A0A212S5L3"/>
<dbReference type="Proteomes" id="UP000198418">
    <property type="component" value="Unassembled WGS sequence"/>
</dbReference>
<dbReference type="GO" id="GO:0003677">
    <property type="term" value="F:DNA binding"/>
    <property type="evidence" value="ECO:0007669"/>
    <property type="project" value="UniProtKB-KW"/>
</dbReference>
<reference evidence="3" key="1">
    <citation type="submission" date="2017-06" db="EMBL/GenBank/DDBJ databases">
        <authorList>
            <person name="Varghese N."/>
            <person name="Submissions S."/>
        </authorList>
    </citation>
    <scope>NUCLEOTIDE SEQUENCE [LARGE SCALE GENOMIC DNA]</scope>
    <source>
        <strain evidence="3">DSM 137</strain>
    </source>
</reference>
<organism evidence="2 3">
    <name type="scientific">Rhodoblastus acidophilus</name>
    <name type="common">Rhodopseudomonas acidophila</name>
    <dbReference type="NCBI Taxonomy" id="1074"/>
    <lineage>
        <taxon>Bacteria</taxon>
        <taxon>Pseudomonadati</taxon>
        <taxon>Pseudomonadota</taxon>
        <taxon>Alphaproteobacteria</taxon>
        <taxon>Hyphomicrobiales</taxon>
        <taxon>Rhodoblastaceae</taxon>
        <taxon>Rhodoblastus</taxon>
    </lineage>
</organism>
<dbReference type="PROSITE" id="PS51197">
    <property type="entry name" value="HTH_RRF2_2"/>
    <property type="match status" value="1"/>
</dbReference>